<dbReference type="OrthoDB" id="8006116at2"/>
<organism evidence="2 3">
    <name type="scientific">Methylobacterium platani</name>
    <dbReference type="NCBI Taxonomy" id="427683"/>
    <lineage>
        <taxon>Bacteria</taxon>
        <taxon>Pseudomonadati</taxon>
        <taxon>Pseudomonadota</taxon>
        <taxon>Alphaproteobacteria</taxon>
        <taxon>Hyphomicrobiales</taxon>
        <taxon>Methylobacteriaceae</taxon>
        <taxon>Methylobacterium</taxon>
    </lineage>
</organism>
<reference evidence="2 3" key="1">
    <citation type="submission" date="2016-04" db="EMBL/GenBank/DDBJ databases">
        <authorList>
            <person name="Evans L.H."/>
            <person name="Alamgir A."/>
            <person name="Owens N."/>
            <person name="Weber N.D."/>
            <person name="Virtaneva K."/>
            <person name="Barbian K."/>
            <person name="Babar A."/>
            <person name="Rosenke K."/>
        </authorList>
    </citation>
    <scope>NUCLEOTIDE SEQUENCE [LARGE SCALE GENOMIC DNA]</scope>
    <source>
        <strain evidence="2 3">PMB02</strain>
    </source>
</reference>
<feature type="signal peptide" evidence="1">
    <location>
        <begin position="1"/>
        <end position="33"/>
    </location>
</feature>
<evidence type="ECO:0000256" key="1">
    <source>
        <dbReference type="SAM" id="SignalP"/>
    </source>
</evidence>
<name>A0A179SEQ0_9HYPH</name>
<keyword evidence="1" id="KW-0732">Signal</keyword>
<dbReference type="RefSeq" id="WP_048432283.1">
    <property type="nucleotide sequence ID" value="NZ_LWHQ01000011.1"/>
</dbReference>
<evidence type="ECO:0000313" key="3">
    <source>
        <dbReference type="Proteomes" id="UP000078316"/>
    </source>
</evidence>
<proteinExistence type="predicted"/>
<comment type="caution">
    <text evidence="2">The sequence shown here is derived from an EMBL/GenBank/DDBJ whole genome shotgun (WGS) entry which is preliminary data.</text>
</comment>
<gene>
    <name evidence="2" type="ORF">A5481_06225</name>
</gene>
<feature type="chain" id="PRO_5008105959" evidence="1">
    <location>
        <begin position="34"/>
        <end position="134"/>
    </location>
</feature>
<protein>
    <submittedName>
        <fullName evidence="2">Uncharacterized protein</fullName>
    </submittedName>
</protein>
<dbReference type="AlphaFoldDB" id="A0A179SEQ0"/>
<evidence type="ECO:0000313" key="2">
    <source>
        <dbReference type="EMBL" id="OAS26308.1"/>
    </source>
</evidence>
<sequence length="134" mass="14021">MIAEPAACHLYGMKAAPVLLALALIAAAAPAAAEIHRRVAVDYARFGACAYQALDRAYPGYIRYADLRGADTIQITHGGQSAGWLFTVDVSAFSMEIRKAGKGADVVIRSKGSLLGPDSQGEDAWKEIAPCAGA</sequence>
<dbReference type="Proteomes" id="UP000078316">
    <property type="component" value="Unassembled WGS sequence"/>
</dbReference>
<accession>A0A179SEQ0</accession>
<dbReference type="EMBL" id="LWHQ01000011">
    <property type="protein sequence ID" value="OAS26308.1"/>
    <property type="molecule type" value="Genomic_DNA"/>
</dbReference>